<reference evidence="3" key="1">
    <citation type="submission" date="2025-08" db="UniProtKB">
        <authorList>
            <consortium name="RefSeq"/>
        </authorList>
    </citation>
    <scope>IDENTIFICATION</scope>
    <source>
        <tissue evidence="3">Whole Larva</tissue>
    </source>
</reference>
<keyword evidence="1" id="KW-0812">Transmembrane</keyword>
<organism evidence="2 3">
    <name type="scientific">Nicrophorus vespilloides</name>
    <name type="common">Boreal carrion beetle</name>
    <dbReference type="NCBI Taxonomy" id="110193"/>
    <lineage>
        <taxon>Eukaryota</taxon>
        <taxon>Metazoa</taxon>
        <taxon>Ecdysozoa</taxon>
        <taxon>Arthropoda</taxon>
        <taxon>Hexapoda</taxon>
        <taxon>Insecta</taxon>
        <taxon>Pterygota</taxon>
        <taxon>Neoptera</taxon>
        <taxon>Endopterygota</taxon>
        <taxon>Coleoptera</taxon>
        <taxon>Polyphaga</taxon>
        <taxon>Staphyliniformia</taxon>
        <taxon>Silphidae</taxon>
        <taxon>Nicrophorinae</taxon>
        <taxon>Nicrophorus</taxon>
    </lineage>
</organism>
<feature type="transmembrane region" description="Helical" evidence="1">
    <location>
        <begin position="12"/>
        <end position="35"/>
    </location>
</feature>
<sequence length="246" mass="27258">MHQRAAENRLSIAYTLLVALGATASITAGIAWGHWKDTLANSSIRNASCILYARHTQLHFVGGEIAPCIWVTFGPLIYVLFCVGLACFHGFRVLFGTKGTHTRTITTINEAGETVIMQAVQSEQTSPLPRAYWIVGSVFCCVFTAYSLAHFSIYLDGYLETCKQYRQTLIKLLGVHGTVMPVIHGRLACNAVFDFMDYMQPDTGNAYRDGFINTAADLIIGIVSSTFSWVIFLYAAFVNIKFARMK</sequence>
<keyword evidence="2" id="KW-1185">Reference proteome</keyword>
<name>A0ABM1NHK5_NICVS</name>
<feature type="transmembrane region" description="Helical" evidence="1">
    <location>
        <begin position="218"/>
        <end position="240"/>
    </location>
</feature>
<keyword evidence="1" id="KW-0472">Membrane</keyword>
<dbReference type="GeneID" id="108569309"/>
<accession>A0ABM1NHK5</accession>
<protein>
    <submittedName>
        <fullName evidence="3">Uncharacterized protein LOC108569309</fullName>
    </submittedName>
</protein>
<gene>
    <name evidence="3" type="primary">LOC108569309</name>
</gene>
<dbReference type="RefSeq" id="XP_017786305.1">
    <property type="nucleotide sequence ID" value="XM_017930816.1"/>
</dbReference>
<keyword evidence="1" id="KW-1133">Transmembrane helix</keyword>
<dbReference type="Proteomes" id="UP000695000">
    <property type="component" value="Unplaced"/>
</dbReference>
<evidence type="ECO:0000256" key="1">
    <source>
        <dbReference type="SAM" id="Phobius"/>
    </source>
</evidence>
<evidence type="ECO:0000313" key="2">
    <source>
        <dbReference type="Proteomes" id="UP000695000"/>
    </source>
</evidence>
<feature type="transmembrane region" description="Helical" evidence="1">
    <location>
        <begin position="76"/>
        <end position="95"/>
    </location>
</feature>
<evidence type="ECO:0000313" key="3">
    <source>
        <dbReference type="RefSeq" id="XP_017786305.1"/>
    </source>
</evidence>
<feature type="transmembrane region" description="Helical" evidence="1">
    <location>
        <begin position="131"/>
        <end position="149"/>
    </location>
</feature>
<proteinExistence type="predicted"/>